<evidence type="ECO:0000256" key="1">
    <source>
        <dbReference type="ARBA" id="ARBA00009995"/>
    </source>
</evidence>
<organism evidence="3 4">
    <name type="scientific">Ensete ventricosum</name>
    <name type="common">Abyssinian banana</name>
    <name type="synonym">Musa ensete</name>
    <dbReference type="NCBI Taxonomy" id="4639"/>
    <lineage>
        <taxon>Eukaryota</taxon>
        <taxon>Viridiplantae</taxon>
        <taxon>Streptophyta</taxon>
        <taxon>Embryophyta</taxon>
        <taxon>Tracheophyta</taxon>
        <taxon>Spermatophyta</taxon>
        <taxon>Magnoliopsida</taxon>
        <taxon>Liliopsida</taxon>
        <taxon>Zingiberales</taxon>
        <taxon>Musaceae</taxon>
        <taxon>Ensete</taxon>
    </lineage>
</organism>
<dbReference type="Pfam" id="PF26168">
    <property type="entry name" value="Glyco_transf_N"/>
    <property type="match status" value="1"/>
</dbReference>
<protein>
    <recommendedName>
        <fullName evidence="2">Glycosyltransferase N-terminal domain-containing protein</fullName>
    </recommendedName>
</protein>
<dbReference type="GO" id="GO:1901135">
    <property type="term" value="P:carbohydrate derivative metabolic process"/>
    <property type="evidence" value="ECO:0007669"/>
    <property type="project" value="UniProtKB-ARBA"/>
</dbReference>
<keyword evidence="4" id="KW-1185">Reference proteome</keyword>
<dbReference type="Gene3D" id="3.40.50.2000">
    <property type="entry name" value="Glycogen Phosphorylase B"/>
    <property type="match status" value="1"/>
</dbReference>
<dbReference type="EMBL" id="JAQQAF010000001">
    <property type="protein sequence ID" value="KAJ8512411.1"/>
    <property type="molecule type" value="Genomic_DNA"/>
</dbReference>
<dbReference type="AlphaFoldDB" id="A0AAV8RZ62"/>
<dbReference type="GO" id="GO:0008194">
    <property type="term" value="F:UDP-glycosyltransferase activity"/>
    <property type="evidence" value="ECO:0007669"/>
    <property type="project" value="UniProtKB-ARBA"/>
</dbReference>
<accession>A0AAV8RZ62</accession>
<reference evidence="3 4" key="1">
    <citation type="submission" date="2022-12" db="EMBL/GenBank/DDBJ databases">
        <title>Chromosome-scale assembly of the Ensete ventricosum genome.</title>
        <authorList>
            <person name="Dussert Y."/>
            <person name="Stocks J."/>
            <person name="Wendawek A."/>
            <person name="Woldeyes F."/>
            <person name="Nichols R.A."/>
            <person name="Borrell J.S."/>
        </authorList>
    </citation>
    <scope>NUCLEOTIDE SEQUENCE [LARGE SCALE GENOMIC DNA]</scope>
    <source>
        <strain evidence="4">cv. Maze</strain>
        <tissue evidence="3">Seeds</tissue>
    </source>
</reference>
<evidence type="ECO:0000259" key="2">
    <source>
        <dbReference type="Pfam" id="PF26168"/>
    </source>
</evidence>
<evidence type="ECO:0000313" key="3">
    <source>
        <dbReference type="EMBL" id="KAJ8512411.1"/>
    </source>
</evidence>
<comment type="caution">
    <text evidence="3">The sequence shown here is derived from an EMBL/GenBank/DDBJ whole genome shotgun (WGS) entry which is preliminary data.</text>
</comment>
<sequence>MEAARQEEAQDVVVVVVPLPAQSHLAQLHHFSLLLCGRPGLSVPCPTPAHVRRFRAPGRPAVRSLSASSRRVVVVHDPLASFAAVEAAALHNAESYTFQCLPALFQLVFDRPSAADELSDRGLALPPLDGIVTEKFGAFAKRHMGENTASAGTLLNTCRPFEDEFIDLLAREPKLRDRKIFTIGPLTELDAFVAHITR</sequence>
<feature type="domain" description="Glycosyltransferase N-terminal" evidence="2">
    <location>
        <begin position="52"/>
        <end position="187"/>
    </location>
</feature>
<dbReference type="InterPro" id="IPR058980">
    <property type="entry name" value="Glyco_transf_N"/>
</dbReference>
<dbReference type="Proteomes" id="UP001222027">
    <property type="component" value="Unassembled WGS sequence"/>
</dbReference>
<comment type="similarity">
    <text evidence="1">Belongs to the UDP-glycosyltransferase family.</text>
</comment>
<name>A0AAV8RZ62_ENSVE</name>
<evidence type="ECO:0000313" key="4">
    <source>
        <dbReference type="Proteomes" id="UP001222027"/>
    </source>
</evidence>
<gene>
    <name evidence="3" type="ORF">OPV22_002845</name>
</gene>
<dbReference type="PANTHER" id="PTHR48044">
    <property type="entry name" value="GLYCOSYLTRANSFERASE"/>
    <property type="match status" value="1"/>
</dbReference>
<dbReference type="SUPFAM" id="SSF53756">
    <property type="entry name" value="UDP-Glycosyltransferase/glycogen phosphorylase"/>
    <property type="match status" value="1"/>
</dbReference>
<proteinExistence type="inferred from homology"/>
<dbReference type="PANTHER" id="PTHR48044:SF42">
    <property type="entry name" value="GLYCOSYLTRANSFERASE"/>
    <property type="match status" value="1"/>
</dbReference>